<dbReference type="EMBL" id="JACOGK010000027">
    <property type="protein sequence ID" value="MBC3537423.1"/>
    <property type="molecule type" value="Genomic_DNA"/>
</dbReference>
<evidence type="ECO:0000256" key="2">
    <source>
        <dbReference type="ARBA" id="ARBA00023004"/>
    </source>
</evidence>
<keyword evidence="1" id="KW-0479">Metal-binding</keyword>
<evidence type="ECO:0000259" key="5">
    <source>
        <dbReference type="Pfam" id="PF00330"/>
    </source>
</evidence>
<dbReference type="RefSeq" id="WP_186503791.1">
    <property type="nucleotide sequence ID" value="NZ_JACOGK010000027.1"/>
</dbReference>
<keyword evidence="4" id="KW-0456">Lyase</keyword>
<sequence length="375" mass="39558">MNKSIWQELCSRSAGDVCQLAVDYCIITDREHTELITAVQELALQDKNKVLVTIDHDTPNSTIEVGANQRQLINWAVKEGLSMEKCRGVGYLRYIEHYAQPGQLVVGTGTHVAGLGAAGVLGLTVTDAALLDVLKTGTLTVTVPQVLTVAIEGALADSVMTQDAALLLVQALEKAGVRGKLVLLQDSDSTLSLDQRYDLCHLMQAAGVLSAAFMDTAATADVVFSLDDVRPVTALPGALENVRALADMQGIKVNEVFLGGCRGGKLEDLRAAADVLRGQKVAYRVRLLVAPATSDIYIQALREGLIDVFLDCGAVVMNQGCSACWGKAQGTLDKGEVMVSTGSYNYAGCCGDKEASVYLVSPVSAAKAAVTGVLA</sequence>
<evidence type="ECO:0000256" key="3">
    <source>
        <dbReference type="ARBA" id="ARBA00023014"/>
    </source>
</evidence>
<accession>A0ABR6VJG3</accession>
<dbReference type="InterPro" id="IPR015931">
    <property type="entry name" value="Acnase/IPM_dHydase_lsu_aba_1/3"/>
</dbReference>
<dbReference type="Gene3D" id="3.30.499.10">
    <property type="entry name" value="Aconitase, domain 3"/>
    <property type="match status" value="2"/>
</dbReference>
<dbReference type="PANTHER" id="PTHR43822:SF2">
    <property type="entry name" value="HOMOACONITASE, MITOCHONDRIAL"/>
    <property type="match status" value="1"/>
</dbReference>
<evidence type="ECO:0000313" key="6">
    <source>
        <dbReference type="EMBL" id="MBC3537423.1"/>
    </source>
</evidence>
<feature type="domain" description="Aconitase/3-isopropylmalate dehydratase large subunit alpha/beta/alpha" evidence="5">
    <location>
        <begin position="54"/>
        <end position="212"/>
    </location>
</feature>
<dbReference type="SUPFAM" id="SSF53732">
    <property type="entry name" value="Aconitase iron-sulfur domain"/>
    <property type="match status" value="1"/>
</dbReference>
<evidence type="ECO:0000313" key="7">
    <source>
        <dbReference type="Proteomes" id="UP000606870"/>
    </source>
</evidence>
<dbReference type="PANTHER" id="PTHR43822">
    <property type="entry name" value="HOMOACONITASE, MITOCHONDRIAL-RELATED"/>
    <property type="match status" value="1"/>
</dbReference>
<dbReference type="InterPro" id="IPR001030">
    <property type="entry name" value="Acoase/IPM_deHydtase_lsu_aba"/>
</dbReference>
<gene>
    <name evidence="6" type="ORF">H8J70_09180</name>
</gene>
<dbReference type="InterPro" id="IPR036008">
    <property type="entry name" value="Aconitase_4Fe-4S_dom"/>
</dbReference>
<protein>
    <recommendedName>
        <fullName evidence="5">Aconitase/3-isopropylmalate dehydratase large subunit alpha/beta/alpha domain-containing protein</fullName>
    </recommendedName>
</protein>
<feature type="domain" description="Aconitase/3-isopropylmalate dehydratase large subunit alpha/beta/alpha" evidence="5">
    <location>
        <begin position="246"/>
        <end position="372"/>
    </location>
</feature>
<organism evidence="6 7">
    <name type="scientific">Megasphaera hominis</name>
    <dbReference type="NCBI Taxonomy" id="159836"/>
    <lineage>
        <taxon>Bacteria</taxon>
        <taxon>Bacillati</taxon>
        <taxon>Bacillota</taxon>
        <taxon>Negativicutes</taxon>
        <taxon>Veillonellales</taxon>
        <taxon>Veillonellaceae</taxon>
        <taxon>Megasphaera</taxon>
    </lineage>
</organism>
<reference evidence="6 7" key="1">
    <citation type="submission" date="2020-08" db="EMBL/GenBank/DDBJ databases">
        <authorList>
            <person name="Liu C."/>
            <person name="Sun Q."/>
        </authorList>
    </citation>
    <scope>NUCLEOTIDE SEQUENCE [LARGE SCALE GENOMIC DNA]</scope>
    <source>
        <strain evidence="6 7">NSJ-59</strain>
    </source>
</reference>
<keyword evidence="2" id="KW-0408">Iron</keyword>
<dbReference type="Pfam" id="PF00330">
    <property type="entry name" value="Aconitase"/>
    <property type="match status" value="2"/>
</dbReference>
<dbReference type="Proteomes" id="UP000606870">
    <property type="component" value="Unassembled WGS sequence"/>
</dbReference>
<keyword evidence="7" id="KW-1185">Reference proteome</keyword>
<evidence type="ECO:0000256" key="4">
    <source>
        <dbReference type="ARBA" id="ARBA00023239"/>
    </source>
</evidence>
<keyword evidence="3" id="KW-0411">Iron-sulfur</keyword>
<evidence type="ECO:0000256" key="1">
    <source>
        <dbReference type="ARBA" id="ARBA00022723"/>
    </source>
</evidence>
<dbReference type="InterPro" id="IPR050067">
    <property type="entry name" value="IPM_dehydratase_rel_enz"/>
</dbReference>
<proteinExistence type="predicted"/>
<comment type="caution">
    <text evidence="6">The sequence shown here is derived from an EMBL/GenBank/DDBJ whole genome shotgun (WGS) entry which is preliminary data.</text>
</comment>
<name>A0ABR6VJG3_9FIRM</name>